<evidence type="ECO:0000256" key="9">
    <source>
        <dbReference type="HAMAP-Rule" id="MF_01014"/>
    </source>
</evidence>
<dbReference type="RefSeq" id="WP_379904659.1">
    <property type="nucleotide sequence ID" value="NZ_JBHRTR010000035.1"/>
</dbReference>
<dbReference type="InterPro" id="IPR011060">
    <property type="entry name" value="RibuloseP-bd_barrel"/>
</dbReference>
<keyword evidence="5 9" id="KW-0963">Cytoplasm</keyword>
<dbReference type="Proteomes" id="UP001595528">
    <property type="component" value="Unassembled WGS sequence"/>
</dbReference>
<evidence type="ECO:0000256" key="7">
    <source>
        <dbReference type="ARBA" id="ARBA00023102"/>
    </source>
</evidence>
<dbReference type="InterPro" id="IPR023016">
    <property type="entry name" value="HisA/PriA"/>
</dbReference>
<comment type="similarity">
    <text evidence="4 9 10">Belongs to the HisA/HisF family.</text>
</comment>
<dbReference type="GO" id="GO:0003949">
    <property type="term" value="F:1-(5-phosphoribosyl)-5-[(5-phosphoribosylamino)methylideneamino]imidazole-4-carboxamide isomerase activity"/>
    <property type="evidence" value="ECO:0007669"/>
    <property type="project" value="UniProtKB-EC"/>
</dbReference>
<evidence type="ECO:0000256" key="6">
    <source>
        <dbReference type="ARBA" id="ARBA00022605"/>
    </source>
</evidence>
<name>A0ABV7L5P8_9PROT</name>
<sequence length="245" mass="24997">MKIYPAIDLKDGACVRLRKGEMDDATVFNDDPAAQARSFAAAGFDRLHVVDLNGAFAGRPVNAGAVEAILAATKVPVQLGGGIRDLDTAAAWLDRGIDRVVLGTMAVKRPDLVRQACARWPGRIALGIDARGGKVAVEGWAQTGELPAEELARRFEGAGAAAIIFTDIDRDGILAGVNVAATAALARAVSIPVIASGGVAGVEDIAALKAEVAAGANIDGVIVGRALYDGRVDPAAALDIAGRAA</sequence>
<dbReference type="NCBIfam" id="NF010112">
    <property type="entry name" value="PRK13585.1"/>
    <property type="match status" value="1"/>
</dbReference>
<dbReference type="NCBIfam" id="TIGR00007">
    <property type="entry name" value="1-(5-phosphoribosyl)-5-[(5-phosphoribosylamino)methylideneamino]imidazole-4-carboxamide isomerase"/>
    <property type="match status" value="1"/>
</dbReference>
<evidence type="ECO:0000256" key="5">
    <source>
        <dbReference type="ARBA" id="ARBA00022490"/>
    </source>
</evidence>
<accession>A0ABV7L5P8</accession>
<reference evidence="13" key="1">
    <citation type="journal article" date="2019" name="Int. J. Syst. Evol. Microbiol.">
        <title>The Global Catalogue of Microorganisms (GCM) 10K type strain sequencing project: providing services to taxonomists for standard genome sequencing and annotation.</title>
        <authorList>
            <consortium name="The Broad Institute Genomics Platform"/>
            <consortium name="The Broad Institute Genome Sequencing Center for Infectious Disease"/>
            <person name="Wu L."/>
            <person name="Ma J."/>
        </authorList>
    </citation>
    <scope>NUCLEOTIDE SEQUENCE [LARGE SCALE GENOMIC DNA]</scope>
    <source>
        <strain evidence="13">KCTC 42964</strain>
    </source>
</reference>
<evidence type="ECO:0000313" key="12">
    <source>
        <dbReference type="EMBL" id="MFC3229951.1"/>
    </source>
</evidence>
<comment type="caution">
    <text evidence="12">The sequence shown here is derived from an EMBL/GenBank/DDBJ whole genome shotgun (WGS) entry which is preliminary data.</text>
</comment>
<keyword evidence="6 9" id="KW-0028">Amino-acid biosynthesis</keyword>
<dbReference type="CDD" id="cd04732">
    <property type="entry name" value="HisA"/>
    <property type="match status" value="1"/>
</dbReference>
<dbReference type="InterPro" id="IPR006062">
    <property type="entry name" value="His_biosynth"/>
</dbReference>
<evidence type="ECO:0000256" key="1">
    <source>
        <dbReference type="ARBA" id="ARBA00000901"/>
    </source>
</evidence>
<dbReference type="HAMAP" id="MF_01014">
    <property type="entry name" value="HisA"/>
    <property type="match status" value="1"/>
</dbReference>
<evidence type="ECO:0000256" key="4">
    <source>
        <dbReference type="ARBA" id="ARBA00009667"/>
    </source>
</evidence>
<dbReference type="EMBL" id="JBHRTR010000035">
    <property type="protein sequence ID" value="MFC3229951.1"/>
    <property type="molecule type" value="Genomic_DNA"/>
</dbReference>
<keyword evidence="7 9" id="KW-0368">Histidine biosynthesis</keyword>
<dbReference type="Gene3D" id="3.20.20.70">
    <property type="entry name" value="Aldolase class I"/>
    <property type="match status" value="1"/>
</dbReference>
<evidence type="ECO:0000256" key="2">
    <source>
        <dbReference type="ARBA" id="ARBA00004496"/>
    </source>
</evidence>
<evidence type="ECO:0000256" key="11">
    <source>
        <dbReference type="RuleBase" id="RU003658"/>
    </source>
</evidence>
<keyword evidence="8 9" id="KW-0413">Isomerase</keyword>
<dbReference type="Pfam" id="PF00977">
    <property type="entry name" value="His_biosynth"/>
    <property type="match status" value="1"/>
</dbReference>
<dbReference type="PANTHER" id="PTHR43090:SF2">
    <property type="entry name" value="1-(5-PHOSPHORIBOSYL)-5-[(5-PHOSPHORIBOSYLAMINO)METHYLIDENEAMINO] IMIDAZOLE-4-CARBOXAMIDE ISOMERASE"/>
    <property type="match status" value="1"/>
</dbReference>
<evidence type="ECO:0000256" key="3">
    <source>
        <dbReference type="ARBA" id="ARBA00005133"/>
    </source>
</evidence>
<evidence type="ECO:0000256" key="10">
    <source>
        <dbReference type="RuleBase" id="RU003657"/>
    </source>
</evidence>
<keyword evidence="13" id="KW-1185">Reference proteome</keyword>
<comment type="subcellular location">
    <subcellularLocation>
        <location evidence="2 9 11">Cytoplasm</location>
    </subcellularLocation>
</comment>
<dbReference type="InterPro" id="IPR006063">
    <property type="entry name" value="HisA_bact_arch"/>
</dbReference>
<dbReference type="SUPFAM" id="SSF51366">
    <property type="entry name" value="Ribulose-phoshate binding barrel"/>
    <property type="match status" value="1"/>
</dbReference>
<protein>
    <recommendedName>
        <fullName evidence="9 11">1-(5-phosphoribosyl)-5-[(5-phosphoribosylamino)methylideneamino] imidazole-4-carboxamide isomerase</fullName>
        <ecNumber evidence="9 11">5.3.1.16</ecNumber>
    </recommendedName>
    <alternativeName>
        <fullName evidence="9">Phosphoribosylformimino-5-aminoimidazole carboxamide ribotide isomerase</fullName>
    </alternativeName>
</protein>
<evidence type="ECO:0000256" key="8">
    <source>
        <dbReference type="ARBA" id="ARBA00023235"/>
    </source>
</evidence>
<comment type="catalytic activity">
    <reaction evidence="1 9 11">
        <text>1-(5-phospho-beta-D-ribosyl)-5-[(5-phospho-beta-D-ribosylamino)methylideneamino]imidazole-4-carboxamide = 5-[(5-phospho-1-deoxy-D-ribulos-1-ylimino)methylamino]-1-(5-phospho-beta-D-ribosyl)imidazole-4-carboxamide</text>
        <dbReference type="Rhea" id="RHEA:15469"/>
        <dbReference type="ChEBI" id="CHEBI:58435"/>
        <dbReference type="ChEBI" id="CHEBI:58525"/>
        <dbReference type="EC" id="5.3.1.16"/>
    </reaction>
</comment>
<gene>
    <name evidence="9 12" type="primary">hisA</name>
    <name evidence="12" type="ORF">ACFOGJ_22055</name>
</gene>
<dbReference type="EC" id="5.3.1.16" evidence="9 11"/>
<feature type="active site" description="Proton donor" evidence="9">
    <location>
        <position position="129"/>
    </location>
</feature>
<organism evidence="12 13">
    <name type="scientific">Marinibaculum pumilum</name>
    <dbReference type="NCBI Taxonomy" id="1766165"/>
    <lineage>
        <taxon>Bacteria</taxon>
        <taxon>Pseudomonadati</taxon>
        <taxon>Pseudomonadota</taxon>
        <taxon>Alphaproteobacteria</taxon>
        <taxon>Rhodospirillales</taxon>
        <taxon>Rhodospirillaceae</taxon>
        <taxon>Marinibaculum</taxon>
    </lineage>
</organism>
<dbReference type="InterPro" id="IPR013785">
    <property type="entry name" value="Aldolase_TIM"/>
</dbReference>
<evidence type="ECO:0000313" key="13">
    <source>
        <dbReference type="Proteomes" id="UP001595528"/>
    </source>
</evidence>
<proteinExistence type="inferred from homology"/>
<comment type="pathway">
    <text evidence="3 9 11">Amino-acid biosynthesis; L-histidine biosynthesis; L-histidine from 5-phospho-alpha-D-ribose 1-diphosphate: step 4/9.</text>
</comment>
<dbReference type="PANTHER" id="PTHR43090">
    <property type="entry name" value="1-(5-PHOSPHORIBOSYL)-5-[(5-PHOSPHORIBOSYLAMINO)METHYLIDENEAMINO] IMIDAZOLE-4-CARBOXAMIDE ISOMERASE"/>
    <property type="match status" value="1"/>
</dbReference>
<dbReference type="InterPro" id="IPR044524">
    <property type="entry name" value="Isoase_HisA-like"/>
</dbReference>
<feature type="active site" description="Proton acceptor" evidence="9">
    <location>
        <position position="8"/>
    </location>
</feature>